<evidence type="ECO:0000313" key="2">
    <source>
        <dbReference type="Proteomes" id="UP001177021"/>
    </source>
</evidence>
<dbReference type="Proteomes" id="UP001177021">
    <property type="component" value="Unassembled WGS sequence"/>
</dbReference>
<proteinExistence type="predicted"/>
<accession>A0ACB0L9S1</accession>
<name>A0ACB0L9S1_TRIPR</name>
<dbReference type="EMBL" id="CASHSV030000409">
    <property type="protein sequence ID" value="CAJ2665088.1"/>
    <property type="molecule type" value="Genomic_DNA"/>
</dbReference>
<gene>
    <name evidence="1" type="ORF">MILVUS5_LOCUS30147</name>
</gene>
<organism evidence="1 2">
    <name type="scientific">Trifolium pratense</name>
    <name type="common">Red clover</name>
    <dbReference type="NCBI Taxonomy" id="57577"/>
    <lineage>
        <taxon>Eukaryota</taxon>
        <taxon>Viridiplantae</taxon>
        <taxon>Streptophyta</taxon>
        <taxon>Embryophyta</taxon>
        <taxon>Tracheophyta</taxon>
        <taxon>Spermatophyta</taxon>
        <taxon>Magnoliopsida</taxon>
        <taxon>eudicotyledons</taxon>
        <taxon>Gunneridae</taxon>
        <taxon>Pentapetalae</taxon>
        <taxon>rosids</taxon>
        <taxon>fabids</taxon>
        <taxon>Fabales</taxon>
        <taxon>Fabaceae</taxon>
        <taxon>Papilionoideae</taxon>
        <taxon>50 kb inversion clade</taxon>
        <taxon>NPAAA clade</taxon>
        <taxon>Hologalegina</taxon>
        <taxon>IRL clade</taxon>
        <taxon>Trifolieae</taxon>
        <taxon>Trifolium</taxon>
    </lineage>
</organism>
<reference evidence="1" key="1">
    <citation type="submission" date="2023-10" db="EMBL/GenBank/DDBJ databases">
        <authorList>
            <person name="Rodriguez Cubillos JULIANA M."/>
            <person name="De Vega J."/>
        </authorList>
    </citation>
    <scope>NUCLEOTIDE SEQUENCE</scope>
</reference>
<comment type="caution">
    <text evidence="1">The sequence shown here is derived from an EMBL/GenBank/DDBJ whole genome shotgun (WGS) entry which is preliminary data.</text>
</comment>
<keyword evidence="2" id="KW-1185">Reference proteome</keyword>
<sequence>MDTICICKPYSSSHSGVGIFRSKRTQPPASYLFKIQSYSLLMNTKYVSNDFQIGGHKWKLVLHPGDNSQRNDKGYVSLYLQIADTEKYANGWKVNVNFKLFVYDQMHKNYLTIQDAGGAVRTFSEKNTELGFEELISLKEFKDKSNGYLVNDSCEFGAEVFVYGGHSAKSEILSMIKNPTNDSFTWKFGKFSTLQDTSYESNIQHVGERDWSLLIYPKGNKTSEYVSLYLDLKNCAANRTVYATYTIKILDQLHNRHHKKTASAWFRPSSAVAGNWMKAAVNNWLGSSSSNGIGYSKFISLSELNKATNGFIVKDVISMEVEIQVSMTKFSSN</sequence>
<evidence type="ECO:0000313" key="1">
    <source>
        <dbReference type="EMBL" id="CAJ2665088.1"/>
    </source>
</evidence>
<protein>
    <submittedName>
        <fullName evidence="1">Uncharacterized protein</fullName>
    </submittedName>
</protein>